<gene>
    <name evidence="2" type="ORF">PROQFM164_S10g000109</name>
</gene>
<reference evidence="2" key="1">
    <citation type="journal article" date="2014" name="Nat. Commun.">
        <title>Multiple recent horizontal transfers of a large genomic region in cheese making fungi.</title>
        <authorList>
            <person name="Cheeseman K."/>
            <person name="Ropars J."/>
            <person name="Renault P."/>
            <person name="Dupont J."/>
            <person name="Gouzy J."/>
            <person name="Branca A."/>
            <person name="Abraham A.L."/>
            <person name="Ceppi M."/>
            <person name="Conseiller E."/>
            <person name="Debuchy R."/>
            <person name="Malagnac F."/>
            <person name="Goarin A."/>
            <person name="Silar P."/>
            <person name="Lacoste S."/>
            <person name="Sallet E."/>
            <person name="Bensimon A."/>
            <person name="Giraud T."/>
            <person name="Brygoo Y."/>
        </authorList>
    </citation>
    <scope>NUCLEOTIDE SEQUENCE [LARGE SCALE GENOMIC DNA]</scope>
    <source>
        <strain evidence="2">FM164</strain>
    </source>
</reference>
<feature type="region of interest" description="Disordered" evidence="1">
    <location>
        <begin position="1"/>
        <end position="26"/>
    </location>
</feature>
<organism evidence="2 3">
    <name type="scientific">Penicillium roqueforti (strain FM164)</name>
    <dbReference type="NCBI Taxonomy" id="1365484"/>
    <lineage>
        <taxon>Eukaryota</taxon>
        <taxon>Fungi</taxon>
        <taxon>Dikarya</taxon>
        <taxon>Ascomycota</taxon>
        <taxon>Pezizomycotina</taxon>
        <taxon>Eurotiomycetes</taxon>
        <taxon>Eurotiomycetidae</taxon>
        <taxon>Eurotiales</taxon>
        <taxon>Aspergillaceae</taxon>
        <taxon>Penicillium</taxon>
    </lineage>
</organism>
<dbReference type="Proteomes" id="UP000030686">
    <property type="component" value="Unassembled WGS sequence"/>
</dbReference>
<dbReference type="EMBL" id="HG792024">
    <property type="protein sequence ID" value="CDM38295.1"/>
    <property type="molecule type" value="Genomic_DNA"/>
</dbReference>
<protein>
    <submittedName>
        <fullName evidence="2">Uncharacterized protein</fullName>
    </submittedName>
</protein>
<proteinExistence type="predicted"/>
<evidence type="ECO:0000313" key="3">
    <source>
        <dbReference type="Proteomes" id="UP000030686"/>
    </source>
</evidence>
<evidence type="ECO:0000256" key="1">
    <source>
        <dbReference type="SAM" id="MobiDB-lite"/>
    </source>
</evidence>
<keyword evidence="3" id="KW-1185">Reference proteome</keyword>
<dbReference type="AlphaFoldDB" id="W6QPH8"/>
<evidence type="ECO:0000313" key="2">
    <source>
        <dbReference type="EMBL" id="CDM38295.1"/>
    </source>
</evidence>
<name>W6QPH8_PENRF</name>
<accession>W6QPH8</accession>
<sequence length="122" mass="13647">MFVGNRIDRHALEKTTDKLEDKSKQDKSVRISEMSLEDRKIASKNGWGSHWPVNSISTSSGPENFLKRGKYGASPTVEGNGQGGADFVLTSQMLLHDLAERVWITLDKAKKVKVPKENAHQR</sequence>